<dbReference type="OrthoDB" id="5195477at2"/>
<evidence type="ECO:0008006" key="4">
    <source>
        <dbReference type="Google" id="ProtNLM"/>
    </source>
</evidence>
<name>A0A0L0QMA1_VIRPA</name>
<dbReference type="Pfam" id="PF13787">
    <property type="entry name" value="HXXEE"/>
    <property type="match status" value="1"/>
</dbReference>
<organism evidence="2 3">
    <name type="scientific">Virgibacillus pantothenticus</name>
    <dbReference type="NCBI Taxonomy" id="1473"/>
    <lineage>
        <taxon>Bacteria</taxon>
        <taxon>Bacillati</taxon>
        <taxon>Bacillota</taxon>
        <taxon>Bacilli</taxon>
        <taxon>Bacillales</taxon>
        <taxon>Bacillaceae</taxon>
        <taxon>Virgibacillus</taxon>
    </lineage>
</organism>
<evidence type="ECO:0000313" key="3">
    <source>
        <dbReference type="Proteomes" id="UP000036780"/>
    </source>
</evidence>
<feature type="transmembrane region" description="Helical" evidence="1">
    <location>
        <begin position="114"/>
        <end position="134"/>
    </location>
</feature>
<keyword evidence="1" id="KW-1133">Transmembrane helix</keyword>
<keyword evidence="1" id="KW-0472">Membrane</keyword>
<accession>A0A0L0QMA1</accession>
<dbReference type="InterPro" id="IPR025671">
    <property type="entry name" value="HXXEE"/>
</dbReference>
<keyword evidence="3" id="KW-1185">Reference proteome</keyword>
<dbReference type="Proteomes" id="UP000036780">
    <property type="component" value="Unassembled WGS sequence"/>
</dbReference>
<sequence>MDIHVLILTFLIIFMLHNLEEIITIERWFKNTYPRLRGRIPVLVQKVIDNFSNITAAQFAVAVLMISLVASLLLIITVTTQYYFLFLGLNMLFALNIFTHPIQAILLRCYTPGVWTTLLLILPYNIIFFYHFYIEGLLTINMILSGLVVMVLCMPFVFLGHKIAEKWK</sequence>
<dbReference type="PATRIC" id="fig|1473.5.peg.1492"/>
<dbReference type="EMBL" id="LGTO01000007">
    <property type="protein sequence ID" value="KNE19634.1"/>
    <property type="molecule type" value="Genomic_DNA"/>
</dbReference>
<evidence type="ECO:0000313" key="2">
    <source>
        <dbReference type="EMBL" id="KNE19634.1"/>
    </source>
</evidence>
<reference evidence="3" key="1">
    <citation type="submission" date="2015-07" db="EMBL/GenBank/DDBJ databases">
        <title>Fjat-10053 dsm26.</title>
        <authorList>
            <person name="Liu B."/>
            <person name="Wang J."/>
            <person name="Zhu Y."/>
            <person name="Liu G."/>
            <person name="Chen Q."/>
            <person name="Chen Z."/>
            <person name="Lan J."/>
            <person name="Che J."/>
            <person name="Ge C."/>
            <person name="Shi H."/>
            <person name="Pan Z."/>
            <person name="Liu X."/>
        </authorList>
    </citation>
    <scope>NUCLEOTIDE SEQUENCE [LARGE SCALE GENOMIC DNA]</scope>
    <source>
        <strain evidence="3">DSM 26</strain>
    </source>
</reference>
<keyword evidence="1" id="KW-0812">Transmembrane</keyword>
<feature type="transmembrane region" description="Helical" evidence="1">
    <location>
        <begin position="50"/>
        <end position="76"/>
    </location>
</feature>
<dbReference type="AlphaFoldDB" id="A0A0L0QMA1"/>
<protein>
    <recommendedName>
        <fullName evidence="4">HXXEE domain-containing protein</fullName>
    </recommendedName>
</protein>
<feature type="transmembrane region" description="Helical" evidence="1">
    <location>
        <begin position="82"/>
        <end position="102"/>
    </location>
</feature>
<comment type="caution">
    <text evidence="2">The sequence shown here is derived from an EMBL/GenBank/DDBJ whole genome shotgun (WGS) entry which is preliminary data.</text>
</comment>
<evidence type="ECO:0000256" key="1">
    <source>
        <dbReference type="SAM" id="Phobius"/>
    </source>
</evidence>
<dbReference type="RefSeq" id="WP_050352181.1">
    <property type="nucleotide sequence ID" value="NZ_BOSN01000002.1"/>
</dbReference>
<feature type="transmembrane region" description="Helical" evidence="1">
    <location>
        <begin position="6"/>
        <end position="29"/>
    </location>
</feature>
<proteinExistence type="predicted"/>
<gene>
    <name evidence="2" type="ORF">AFK71_14310</name>
</gene>
<feature type="transmembrane region" description="Helical" evidence="1">
    <location>
        <begin position="140"/>
        <end position="159"/>
    </location>
</feature>